<reference evidence="2 4" key="1">
    <citation type="submission" date="2024-02" db="EMBL/GenBank/DDBJ databases">
        <authorList>
            <person name="Chen Y."/>
            <person name="Shah S."/>
            <person name="Dougan E. K."/>
            <person name="Thang M."/>
            <person name="Chan C."/>
        </authorList>
    </citation>
    <scope>NUCLEOTIDE SEQUENCE [LARGE SCALE GENOMIC DNA]</scope>
</reference>
<evidence type="ECO:0000259" key="1">
    <source>
        <dbReference type="Pfam" id="PF01593"/>
    </source>
</evidence>
<dbReference type="InterPro" id="IPR036188">
    <property type="entry name" value="FAD/NAD-bd_sf"/>
</dbReference>
<dbReference type="InterPro" id="IPR002937">
    <property type="entry name" value="Amino_oxidase"/>
</dbReference>
<dbReference type="Proteomes" id="UP001642484">
    <property type="component" value="Unassembled WGS sequence"/>
</dbReference>
<dbReference type="EMBL" id="CAXAMN010028139">
    <property type="protein sequence ID" value="CAK9115373.1"/>
    <property type="molecule type" value="Genomic_DNA"/>
</dbReference>
<gene>
    <name evidence="2" type="ORF">CCMP2556_LOCUS53049</name>
    <name evidence="3" type="ORF">CCMP2556_LOCUS53326</name>
</gene>
<evidence type="ECO:0000313" key="3">
    <source>
        <dbReference type="EMBL" id="CAK9115373.1"/>
    </source>
</evidence>
<name>A0ABP0SQM6_9DINO</name>
<dbReference type="SUPFAM" id="SSF51905">
    <property type="entry name" value="FAD/NAD(P)-binding domain"/>
    <property type="match status" value="1"/>
</dbReference>
<evidence type="ECO:0000313" key="4">
    <source>
        <dbReference type="Proteomes" id="UP001642484"/>
    </source>
</evidence>
<comment type="caution">
    <text evidence="2">The sequence shown here is derived from an EMBL/GenBank/DDBJ whole genome shotgun (WGS) entry which is preliminary data.</text>
</comment>
<protein>
    <recommendedName>
        <fullName evidence="1">Amine oxidase domain-containing protein</fullName>
    </recommendedName>
</protein>
<feature type="domain" description="Amine oxidase" evidence="1">
    <location>
        <begin position="18"/>
        <end position="530"/>
    </location>
</feature>
<sequence>MSAGHPHDAEVLIIGAGFAGLTAARVLSAYGVRSKVLEARNRLGGRAHTLELMDEAMEPEVAEEGCNYLHGCSDDHPLFLLAARLGIPTAVATGDLGCQYGGWESAELAEWHDVDAGEEIPVEEVLDAALLLQHVIYGVAVLAERDDADATVEVLFERALLEILDRRKAAGRRSEASLTARERALIYKIRGRHLGYVAPCSRMPPTQIVASTSLARAEQIFRDGHWPHSEEGLHEGMLRLWRQKLAIIQSFSDGPKSSVTDEPEDDFEDRLLLGGGFRTFIDCLAENAQVLLDEVVKEVIQEEASVRMLCGPNRSLRAAFGLVTVPSGVLAELHPESQIRFDPPLPEEKMTAIRRLSIPRCGACTHEKVLLRWPKGSAFVLKKLDPAGAPLQFETTDARFHFLNLHKYGRRGQLLCHIWGDAQWEQHEHLSDEELVLEVVKGLRAMFPQDQELILLPPLYKVTRWSLDPFALGAYTEFQASAASEEDRTLYARAEQRLHFAGEGAICGDLGAQCTHGAVLSGAWAAVELLRRMQLEPVELLKETATSGARGPGDLDVAALVELLATGRRKRKRVEST</sequence>
<dbReference type="Gene3D" id="3.50.50.60">
    <property type="entry name" value="FAD/NAD(P)-binding domain"/>
    <property type="match status" value="2"/>
</dbReference>
<dbReference type="PANTHER" id="PTHR10742:SF410">
    <property type="entry name" value="LYSINE-SPECIFIC HISTONE DEMETHYLASE 2"/>
    <property type="match status" value="1"/>
</dbReference>
<dbReference type="Gene3D" id="3.90.660.10">
    <property type="match status" value="1"/>
</dbReference>
<dbReference type="PANTHER" id="PTHR10742">
    <property type="entry name" value="FLAVIN MONOAMINE OXIDASE"/>
    <property type="match status" value="1"/>
</dbReference>
<accession>A0ABP0SQM6</accession>
<keyword evidence="4" id="KW-1185">Reference proteome</keyword>
<dbReference type="EMBL" id="CAXAMN010028028">
    <property type="protein sequence ID" value="CAK9114727.1"/>
    <property type="molecule type" value="Genomic_DNA"/>
</dbReference>
<dbReference type="Pfam" id="PF01593">
    <property type="entry name" value="Amino_oxidase"/>
    <property type="match status" value="1"/>
</dbReference>
<evidence type="ECO:0000313" key="2">
    <source>
        <dbReference type="EMBL" id="CAK9114727.1"/>
    </source>
</evidence>
<proteinExistence type="predicted"/>
<dbReference type="InterPro" id="IPR050281">
    <property type="entry name" value="Flavin_monoamine_oxidase"/>
</dbReference>
<organism evidence="2 4">
    <name type="scientific">Durusdinium trenchii</name>
    <dbReference type="NCBI Taxonomy" id="1381693"/>
    <lineage>
        <taxon>Eukaryota</taxon>
        <taxon>Sar</taxon>
        <taxon>Alveolata</taxon>
        <taxon>Dinophyceae</taxon>
        <taxon>Suessiales</taxon>
        <taxon>Symbiodiniaceae</taxon>
        <taxon>Durusdinium</taxon>
    </lineage>
</organism>
<dbReference type="SUPFAM" id="SSF54373">
    <property type="entry name" value="FAD-linked reductases, C-terminal domain"/>
    <property type="match status" value="1"/>
</dbReference>